<accession>A0A658R2Q7</accession>
<dbReference type="EMBL" id="FCNV02000012">
    <property type="protein sequence ID" value="SAL43874.1"/>
    <property type="molecule type" value="Genomic_DNA"/>
</dbReference>
<dbReference type="Proteomes" id="UP000198263">
    <property type="component" value="Unassembled WGS sequence"/>
</dbReference>
<reference evidence="1 2" key="1">
    <citation type="submission" date="2016-01" db="EMBL/GenBank/DDBJ databases">
        <authorList>
            <person name="Peeters C."/>
        </authorList>
    </citation>
    <scope>NUCLEOTIDE SEQUENCE [LARGE SCALE GENOMIC DNA]</scope>
    <source>
        <strain evidence="1">LMG 29315</strain>
    </source>
</reference>
<sequence length="63" mass="6106">MQKIERNALAHANIAGGAAKSGTFTLPAGGASVPAAGTTTQSGSASSTITVNGQTVISQTVTF</sequence>
<dbReference type="AlphaFoldDB" id="A0A658R2Q7"/>
<gene>
    <name evidence="1" type="ORF">AWB72_04623</name>
</gene>
<name>A0A658R2Q7_9BURK</name>
<keyword evidence="2" id="KW-1185">Reference proteome</keyword>
<evidence type="ECO:0000313" key="1">
    <source>
        <dbReference type="EMBL" id="SAL43874.1"/>
    </source>
</evidence>
<proteinExistence type="predicted"/>
<evidence type="ECO:0000313" key="2">
    <source>
        <dbReference type="Proteomes" id="UP000198263"/>
    </source>
</evidence>
<comment type="caution">
    <text evidence="1">The sequence shown here is derived from an EMBL/GenBank/DDBJ whole genome shotgun (WGS) entry which is preliminary data.</text>
</comment>
<dbReference type="RefSeq" id="WP_040053676.1">
    <property type="nucleotide sequence ID" value="NZ_FCNV02000012.1"/>
</dbReference>
<protein>
    <submittedName>
        <fullName evidence="1">Uncharacterized protein</fullName>
    </submittedName>
</protein>
<organism evidence="1 2">
    <name type="scientific">Caballeronia concitans</name>
    <dbReference type="NCBI Taxonomy" id="1777133"/>
    <lineage>
        <taxon>Bacteria</taxon>
        <taxon>Pseudomonadati</taxon>
        <taxon>Pseudomonadota</taxon>
        <taxon>Betaproteobacteria</taxon>
        <taxon>Burkholderiales</taxon>
        <taxon>Burkholderiaceae</taxon>
        <taxon>Caballeronia</taxon>
    </lineage>
</organism>